<feature type="region of interest" description="Disordered" evidence="1">
    <location>
        <begin position="1"/>
        <end position="30"/>
    </location>
</feature>
<evidence type="ECO:0000313" key="2">
    <source>
        <dbReference type="EMBL" id="KAJ5546677.1"/>
    </source>
</evidence>
<dbReference type="EMBL" id="JAQIZZ010000003">
    <property type="protein sequence ID" value="KAJ5546677.1"/>
    <property type="molecule type" value="Genomic_DNA"/>
</dbReference>
<organism evidence="2 3">
    <name type="scientific">Penicillium frequentans</name>
    <dbReference type="NCBI Taxonomy" id="3151616"/>
    <lineage>
        <taxon>Eukaryota</taxon>
        <taxon>Fungi</taxon>
        <taxon>Dikarya</taxon>
        <taxon>Ascomycota</taxon>
        <taxon>Pezizomycotina</taxon>
        <taxon>Eurotiomycetes</taxon>
        <taxon>Eurotiomycetidae</taxon>
        <taxon>Eurotiales</taxon>
        <taxon>Aspergillaceae</taxon>
        <taxon>Penicillium</taxon>
    </lineage>
</organism>
<evidence type="ECO:0000313" key="3">
    <source>
        <dbReference type="Proteomes" id="UP001220324"/>
    </source>
</evidence>
<feature type="compositionally biased region" description="Basic residues" evidence="1">
    <location>
        <begin position="8"/>
        <end position="20"/>
    </location>
</feature>
<comment type="caution">
    <text evidence="2">The sequence shown here is derived from an EMBL/GenBank/DDBJ whole genome shotgun (WGS) entry which is preliminary data.</text>
</comment>
<keyword evidence="3" id="KW-1185">Reference proteome</keyword>
<dbReference type="Proteomes" id="UP001220324">
    <property type="component" value="Unassembled WGS sequence"/>
</dbReference>
<dbReference type="AlphaFoldDB" id="A0AAD6D0I3"/>
<evidence type="ECO:0000256" key="1">
    <source>
        <dbReference type="SAM" id="MobiDB-lite"/>
    </source>
</evidence>
<name>A0AAD6D0I3_9EURO</name>
<accession>A0AAD6D0I3</accession>
<gene>
    <name evidence="2" type="ORF">N7494_004262</name>
</gene>
<reference evidence="2 3" key="1">
    <citation type="journal article" date="2023" name="IMA Fungus">
        <title>Comparative genomic study of the Penicillium genus elucidates a diverse pangenome and 15 lateral gene transfer events.</title>
        <authorList>
            <person name="Petersen C."/>
            <person name="Sorensen T."/>
            <person name="Nielsen M.R."/>
            <person name="Sondergaard T.E."/>
            <person name="Sorensen J.L."/>
            <person name="Fitzpatrick D.A."/>
            <person name="Frisvad J.C."/>
            <person name="Nielsen K.L."/>
        </authorList>
    </citation>
    <scope>NUCLEOTIDE SEQUENCE [LARGE SCALE GENOMIC DNA]</scope>
    <source>
        <strain evidence="2 3">IBT 35679</strain>
    </source>
</reference>
<sequence length="94" mass="10647">MPLLALSKRTRSPHLRHARPRSHDGSSPYPDNAISMKLLYQYWDYGELFCVLNVQFLSRGSTAAPGLGTWPQRLQARTVFFGQGQTQDDADQPK</sequence>
<protein>
    <submittedName>
        <fullName evidence="2">Uncharacterized protein</fullName>
    </submittedName>
</protein>
<proteinExistence type="predicted"/>